<feature type="region of interest" description="Disordered" evidence="6">
    <location>
        <begin position="1294"/>
        <end position="1338"/>
    </location>
</feature>
<name>A0A336LVC9_CULSO</name>
<dbReference type="PROSITE" id="PS50088">
    <property type="entry name" value="ANK_REPEAT"/>
    <property type="match status" value="5"/>
</dbReference>
<dbReference type="SMART" id="SM00248">
    <property type="entry name" value="ANK"/>
    <property type="match status" value="5"/>
</dbReference>
<dbReference type="VEuPathDB" id="VectorBase:CSON003118"/>
<feature type="compositionally biased region" description="Low complexity" evidence="6">
    <location>
        <begin position="419"/>
        <end position="428"/>
    </location>
</feature>
<keyword evidence="4 5" id="KW-0040">ANK repeat</keyword>
<feature type="compositionally biased region" description="Basic residues" evidence="6">
    <location>
        <begin position="23"/>
        <end position="34"/>
    </location>
</feature>
<feature type="compositionally biased region" description="Low complexity" evidence="6">
    <location>
        <begin position="1020"/>
        <end position="1048"/>
    </location>
</feature>
<evidence type="ECO:0000313" key="7">
    <source>
        <dbReference type="EMBL" id="SSX20961.1"/>
    </source>
</evidence>
<feature type="compositionally biased region" description="Low complexity" evidence="6">
    <location>
        <begin position="903"/>
        <end position="917"/>
    </location>
</feature>
<proteinExistence type="predicted"/>
<feature type="compositionally biased region" description="Polar residues" evidence="6">
    <location>
        <begin position="1255"/>
        <end position="1267"/>
    </location>
</feature>
<reference evidence="7" key="1">
    <citation type="submission" date="2018-07" db="EMBL/GenBank/DDBJ databases">
        <authorList>
            <person name="Quirk P.G."/>
            <person name="Krulwich T.A."/>
        </authorList>
    </citation>
    <scope>NUCLEOTIDE SEQUENCE</scope>
</reference>
<feature type="compositionally biased region" description="Pro residues" evidence="6">
    <location>
        <begin position="754"/>
        <end position="765"/>
    </location>
</feature>
<feature type="repeat" description="ANK" evidence="5">
    <location>
        <begin position="224"/>
        <end position="256"/>
    </location>
</feature>
<keyword evidence="2" id="KW-0677">Repeat</keyword>
<feature type="compositionally biased region" description="Low complexity" evidence="6">
    <location>
        <begin position="560"/>
        <end position="573"/>
    </location>
</feature>
<dbReference type="GO" id="GO:0007605">
    <property type="term" value="P:sensory perception of sound"/>
    <property type="evidence" value="ECO:0007669"/>
    <property type="project" value="UniProtKB-KW"/>
</dbReference>
<dbReference type="GO" id="GO:0032420">
    <property type="term" value="C:stereocilium"/>
    <property type="evidence" value="ECO:0007669"/>
    <property type="project" value="UniProtKB-SubCell"/>
</dbReference>
<gene>
    <name evidence="7" type="primary">CSON003118</name>
</gene>
<feature type="region of interest" description="Disordered" evidence="6">
    <location>
        <begin position="16"/>
        <end position="36"/>
    </location>
</feature>
<feature type="region of interest" description="Disordered" evidence="6">
    <location>
        <begin position="1162"/>
        <end position="1182"/>
    </location>
</feature>
<dbReference type="EMBL" id="UFQT01000154">
    <property type="protein sequence ID" value="SSX20961.1"/>
    <property type="molecule type" value="Genomic_DNA"/>
</dbReference>
<keyword evidence="3" id="KW-1009">Hearing</keyword>
<evidence type="ECO:0000256" key="5">
    <source>
        <dbReference type="PROSITE-ProRule" id="PRU00023"/>
    </source>
</evidence>
<evidence type="ECO:0000256" key="2">
    <source>
        <dbReference type="ARBA" id="ARBA00022737"/>
    </source>
</evidence>
<accession>A0A336LVC9</accession>
<feature type="compositionally biased region" description="Low complexity" evidence="6">
    <location>
        <begin position="812"/>
        <end position="822"/>
    </location>
</feature>
<feature type="region of interest" description="Disordered" evidence="6">
    <location>
        <begin position="812"/>
        <end position="835"/>
    </location>
</feature>
<dbReference type="GO" id="GO:0051017">
    <property type="term" value="P:actin filament bundle assembly"/>
    <property type="evidence" value="ECO:0007669"/>
    <property type="project" value="TreeGrafter"/>
</dbReference>
<feature type="compositionally biased region" description="Low complexity" evidence="6">
    <location>
        <begin position="628"/>
        <end position="646"/>
    </location>
</feature>
<feature type="compositionally biased region" description="Low complexity" evidence="6">
    <location>
        <begin position="870"/>
        <end position="883"/>
    </location>
</feature>
<organism evidence="7">
    <name type="scientific">Culicoides sonorensis</name>
    <name type="common">Biting midge</name>
    <dbReference type="NCBI Taxonomy" id="179676"/>
    <lineage>
        <taxon>Eukaryota</taxon>
        <taxon>Metazoa</taxon>
        <taxon>Ecdysozoa</taxon>
        <taxon>Arthropoda</taxon>
        <taxon>Hexapoda</taxon>
        <taxon>Insecta</taxon>
        <taxon>Pterygota</taxon>
        <taxon>Neoptera</taxon>
        <taxon>Endopterygota</taxon>
        <taxon>Diptera</taxon>
        <taxon>Nematocera</taxon>
        <taxon>Chironomoidea</taxon>
        <taxon>Ceratopogonidae</taxon>
        <taxon>Ceratopogoninae</taxon>
        <taxon>Culicoides</taxon>
        <taxon>Monoculicoides</taxon>
    </lineage>
</organism>
<dbReference type="OMA" id="DIYLMRE"/>
<feature type="repeat" description="ANK" evidence="5">
    <location>
        <begin position="293"/>
        <end position="326"/>
    </location>
</feature>
<evidence type="ECO:0000256" key="3">
    <source>
        <dbReference type="ARBA" id="ARBA00022740"/>
    </source>
</evidence>
<dbReference type="PANTHER" id="PTHR24153:SF8">
    <property type="entry name" value="FORKED, ISOFORM F"/>
    <property type="match status" value="1"/>
</dbReference>
<feature type="compositionally biased region" description="Low complexity" evidence="6">
    <location>
        <begin position="1326"/>
        <end position="1336"/>
    </location>
</feature>
<evidence type="ECO:0000256" key="6">
    <source>
        <dbReference type="SAM" id="MobiDB-lite"/>
    </source>
</evidence>
<feature type="compositionally biased region" description="Basic and acidic residues" evidence="6">
    <location>
        <begin position="733"/>
        <end position="748"/>
    </location>
</feature>
<dbReference type="InterPro" id="IPR002110">
    <property type="entry name" value="Ankyrin_rpt"/>
</dbReference>
<evidence type="ECO:0000256" key="1">
    <source>
        <dbReference type="ARBA" id="ARBA00004645"/>
    </source>
</evidence>
<feature type="region of interest" description="Disordered" evidence="6">
    <location>
        <begin position="1239"/>
        <end position="1275"/>
    </location>
</feature>
<protein>
    <submittedName>
        <fullName evidence="7">CSON003118 protein</fullName>
    </submittedName>
</protein>
<dbReference type="GO" id="GO:0051015">
    <property type="term" value="F:actin filament binding"/>
    <property type="evidence" value="ECO:0007669"/>
    <property type="project" value="TreeGrafter"/>
</dbReference>
<feature type="compositionally biased region" description="Polar residues" evidence="6">
    <location>
        <begin position="581"/>
        <end position="591"/>
    </location>
</feature>
<dbReference type="PANTHER" id="PTHR24153">
    <property type="entry name" value="ESPIN"/>
    <property type="match status" value="1"/>
</dbReference>
<dbReference type="InterPro" id="IPR052420">
    <property type="entry name" value="Espin/Espin-like"/>
</dbReference>
<feature type="region of interest" description="Disordered" evidence="6">
    <location>
        <begin position="870"/>
        <end position="931"/>
    </location>
</feature>
<dbReference type="Pfam" id="PF12796">
    <property type="entry name" value="Ank_2"/>
    <property type="match status" value="2"/>
</dbReference>
<dbReference type="InterPro" id="IPR036770">
    <property type="entry name" value="Ankyrin_rpt-contain_sf"/>
</dbReference>
<dbReference type="SUPFAM" id="SSF48403">
    <property type="entry name" value="Ankyrin repeat"/>
    <property type="match status" value="1"/>
</dbReference>
<dbReference type="Gene3D" id="1.25.40.20">
    <property type="entry name" value="Ankyrin repeat-containing domain"/>
    <property type="match status" value="1"/>
</dbReference>
<feature type="region of interest" description="Disordered" evidence="6">
    <location>
        <begin position="612"/>
        <end position="646"/>
    </location>
</feature>
<feature type="region of interest" description="Disordered" evidence="6">
    <location>
        <begin position="672"/>
        <end position="771"/>
    </location>
</feature>
<feature type="compositionally biased region" description="Low complexity" evidence="6">
    <location>
        <begin position="1294"/>
        <end position="1306"/>
    </location>
</feature>
<dbReference type="PROSITE" id="PS50297">
    <property type="entry name" value="ANK_REP_REGION"/>
    <property type="match status" value="3"/>
</dbReference>
<feature type="compositionally biased region" description="Pro residues" evidence="6">
    <location>
        <begin position="1005"/>
        <end position="1015"/>
    </location>
</feature>
<feature type="compositionally biased region" description="Polar residues" evidence="6">
    <location>
        <begin position="884"/>
        <end position="896"/>
    </location>
</feature>
<sequence>MFDLKICLLDLIKSNSHNSSSSSKHKQPKPKSSKYGRYPAVDVLQKYNDINIIHFNENMSMVNRMDNIKFVPYARQFKSSPSLMSSFPGTGTNRSKSLREWGVETVCFDFSSDDRMTPTTSGESADERVDFSDSAIQTSSANDSFCTLCTSSFSFDNCDNCPDNSCGSKCSSEQFHVCDLYRKGKSTTVGCNGLSESRYHSHLDSSLIPGSLPYMDSNYERPTGGALALHYAAARGCLDCVKLLVEAAPDISANTQMDNDVTPVYLAAQEGHLEVLKFLVLEAGGSLYVRARDGMAPIHAASQMGCLDCLKWMVEDQGVDPNLRDGDGATPLHFAASRGHLTAVRWLLSVGAKLSLDKYGKSPINDAAENQQTECLNILVQHGTTPDYGDVKPHHQTKRPSKKNSNNHQGDKRNGTIMSKSSSGSSDSEPFYLHPPSINGIQNSNNVITQNNRATITKEPVYRKSSAESYYHAAVPNDGLFINPMRNGSMSPQSPSGSVSGESFFLHDPQEVIYNRVKDLFSSNNSQTNTNGNNRNVTIQAQVHSSSSGANSASDEDISVESSTSSSENSPIITHLPVKRTGSNNSKIKTNNRSDHDYEDIYLVREEANGMIKSKIHGRSRSRDSGSHSRSASASSNRSEIIGIGTKPTTTKEAILLSKRNKIYEAQNNVKNSYDFPRKSNNGDQRFNKNNKHNTYDSVCSPDDVQERNKMAMKSNNKNNSNNNNNLNGKHRNNGEFEKHNGKHKEELTEQVSGPPPPPLPPPLKAPNHGLVSNKSFLHQHHQQFCDGNDEKSNVSTMMTTSGNYQQQQNYNNVNNNNSSNSPESIENIDSDSGLEVVEEPTLRPSDLVRGNHNRSMSIISANKKAKLITTNSNNNNNSSATSYHNVNSQQHSIKSYTPVDDQQQYYTQQQQQQQQQHDITRPGSSASSITGPKLVNKQLVLPFVPPSFPNNCSADGANHLIKPSEYLKSITDKKSNAGSSRSSDAEDYMPVIISGPGNTSHLAPPCPPPPPPALPSFYNNNTLQNNQNSSSTSSSNNQQNNSNNNSTGPGLQDLAARKQQQPLSAISIQDLNSVQLRRTDKMLSKTFSAPTRSISMQCLSSTTELFMSQKVDLIAELKASKDITGIKKMKVERAKLEDRHSSGIYGEATRQFTPNNFVETVSNHSTTSTSSSSPFSIIPERDSSGNVIPDWKRQMLAKKAAEKAKREFEERMHREAEERRLSAIPKWKRDLIARKEEAEQKQGVYTPRVEESSSPRFSANPHNPRQMSKRAMSIDNLSFSIREEDTIRYNKENNYNSNVNSQSSSQDHLNKIGVNEDDPSTNMKNSSDQNNNSNNNEDEQIIPWRAHLHQNQKFLNVEKLYEKKSFKSMLNKKL</sequence>
<evidence type="ECO:0000256" key="4">
    <source>
        <dbReference type="ARBA" id="ARBA00023043"/>
    </source>
</evidence>
<feature type="repeat" description="ANK" evidence="5">
    <location>
        <begin position="359"/>
        <end position="391"/>
    </location>
</feature>
<feature type="repeat" description="ANK" evidence="5">
    <location>
        <begin position="259"/>
        <end position="292"/>
    </location>
</feature>
<feature type="repeat" description="ANK" evidence="5">
    <location>
        <begin position="327"/>
        <end position="359"/>
    </location>
</feature>
<feature type="compositionally biased region" description="Low complexity" evidence="6">
    <location>
        <begin position="712"/>
        <end position="728"/>
    </location>
</feature>
<comment type="subcellular location">
    <subcellularLocation>
        <location evidence="1">Cell projection</location>
        <location evidence="1">Stereocilium</location>
    </subcellularLocation>
</comment>
<feature type="region of interest" description="Disordered" evidence="6">
    <location>
        <begin position="542"/>
        <end position="593"/>
    </location>
</feature>
<feature type="region of interest" description="Disordered" evidence="6">
    <location>
        <begin position="384"/>
        <end position="444"/>
    </location>
</feature>
<feature type="region of interest" description="Disordered" evidence="6">
    <location>
        <begin position="973"/>
        <end position="1062"/>
    </location>
</feature>
<dbReference type="GO" id="GO:0005737">
    <property type="term" value="C:cytoplasm"/>
    <property type="evidence" value="ECO:0007669"/>
    <property type="project" value="TreeGrafter"/>
</dbReference>